<dbReference type="RefSeq" id="WP_139572194.1">
    <property type="nucleotide sequence ID" value="NZ_VDMA02000001.1"/>
</dbReference>
<sequence length="84" mass="9005">MTIRPDNRLLDAPMQPLTCRRCGAGVEVRKASWHQTSVQWNADAAGTCLERRTAGPGIFPGCAALRDSIVQAALDGEIAVPEES</sequence>
<accession>A0A5N6C4L3</accession>
<dbReference type="AlphaFoldDB" id="A0A5N6C4L3"/>
<name>A0A5N6C4L3_9ACTN</name>
<organism evidence="1 2">
    <name type="scientific">Microbispora catharanthi</name>
    <dbReference type="NCBI Taxonomy" id="1712871"/>
    <lineage>
        <taxon>Bacteria</taxon>
        <taxon>Bacillati</taxon>
        <taxon>Actinomycetota</taxon>
        <taxon>Actinomycetes</taxon>
        <taxon>Streptosporangiales</taxon>
        <taxon>Streptosporangiaceae</taxon>
        <taxon>Microbispora</taxon>
    </lineage>
</organism>
<gene>
    <name evidence="1" type="ORF">FH610_000800</name>
</gene>
<evidence type="ECO:0000313" key="1">
    <source>
        <dbReference type="EMBL" id="KAB8187746.1"/>
    </source>
</evidence>
<comment type="caution">
    <text evidence="1">The sequence shown here is derived from an EMBL/GenBank/DDBJ whole genome shotgun (WGS) entry which is preliminary data.</text>
</comment>
<reference evidence="1 2" key="1">
    <citation type="submission" date="2019-10" db="EMBL/GenBank/DDBJ databases">
        <title>Nonomuraea sp. nov., isolated from Phyllanthus amarus.</title>
        <authorList>
            <person name="Klykleung N."/>
            <person name="Tanasupawat S."/>
        </authorList>
    </citation>
    <scope>NUCLEOTIDE SEQUENCE [LARGE SCALE GENOMIC DNA]</scope>
    <source>
        <strain evidence="1 2">CR1-09</strain>
    </source>
</reference>
<protein>
    <submittedName>
        <fullName evidence="1">Ferredoxin</fullName>
    </submittedName>
</protein>
<keyword evidence="2" id="KW-1185">Reference proteome</keyword>
<dbReference type="EMBL" id="VDMA02000001">
    <property type="protein sequence ID" value="KAB8187746.1"/>
    <property type="molecule type" value="Genomic_DNA"/>
</dbReference>
<evidence type="ECO:0000313" key="2">
    <source>
        <dbReference type="Proteomes" id="UP000313066"/>
    </source>
</evidence>
<proteinExistence type="predicted"/>
<dbReference type="Proteomes" id="UP000313066">
    <property type="component" value="Unassembled WGS sequence"/>
</dbReference>